<keyword evidence="2" id="KW-1185">Reference proteome</keyword>
<name>A0ACC0WJ23_9STRA</name>
<organism evidence="1 2">
    <name type="scientific">Peronosclerospora sorghi</name>
    <dbReference type="NCBI Taxonomy" id="230839"/>
    <lineage>
        <taxon>Eukaryota</taxon>
        <taxon>Sar</taxon>
        <taxon>Stramenopiles</taxon>
        <taxon>Oomycota</taxon>
        <taxon>Peronosporomycetes</taxon>
        <taxon>Peronosporales</taxon>
        <taxon>Peronosporaceae</taxon>
        <taxon>Peronosclerospora</taxon>
    </lineage>
</organism>
<gene>
    <name evidence="1" type="ORF">PsorP6_012506</name>
</gene>
<sequence length="60" mass="6715">MLQIESINPDYSFFVLGSDEIVDLVKSFPLTNSPKLRKFLSTKLLKGVVMITPTAIVVFL</sequence>
<reference evidence="1 2" key="1">
    <citation type="journal article" date="2022" name="bioRxiv">
        <title>The genome of the oomycete Peronosclerospora sorghi, a cosmopolitan pathogen of maize and sorghum, is inflated with dispersed pseudogenes.</title>
        <authorList>
            <person name="Fletcher K."/>
            <person name="Martin F."/>
            <person name="Isakeit T."/>
            <person name="Cavanaugh K."/>
            <person name="Magill C."/>
            <person name="Michelmore R."/>
        </authorList>
    </citation>
    <scope>NUCLEOTIDE SEQUENCE [LARGE SCALE GENOMIC DNA]</scope>
    <source>
        <strain evidence="1">P6</strain>
    </source>
</reference>
<comment type="caution">
    <text evidence="1">The sequence shown here is derived from an EMBL/GenBank/DDBJ whole genome shotgun (WGS) entry which is preliminary data.</text>
</comment>
<dbReference type="Proteomes" id="UP001163321">
    <property type="component" value="Chromosome 13"/>
</dbReference>
<protein>
    <submittedName>
        <fullName evidence="1">Uncharacterized protein</fullName>
    </submittedName>
</protein>
<dbReference type="EMBL" id="CM047592">
    <property type="protein sequence ID" value="KAI9918016.1"/>
    <property type="molecule type" value="Genomic_DNA"/>
</dbReference>
<evidence type="ECO:0000313" key="2">
    <source>
        <dbReference type="Proteomes" id="UP001163321"/>
    </source>
</evidence>
<proteinExistence type="predicted"/>
<accession>A0ACC0WJ23</accession>
<evidence type="ECO:0000313" key="1">
    <source>
        <dbReference type="EMBL" id="KAI9918016.1"/>
    </source>
</evidence>